<name>A0A081C523_VECG1</name>
<dbReference type="SUPFAM" id="SSF53807">
    <property type="entry name" value="Helical backbone' metal receptor"/>
    <property type="match status" value="1"/>
</dbReference>
<evidence type="ECO:0000259" key="2">
    <source>
        <dbReference type="PROSITE" id="PS50983"/>
    </source>
</evidence>
<dbReference type="eggNOG" id="COG0614">
    <property type="taxonomic scope" value="Bacteria"/>
</dbReference>
<accession>A0A081C523</accession>
<dbReference type="EMBL" id="DF820470">
    <property type="protein sequence ID" value="GAK59678.1"/>
    <property type="molecule type" value="Genomic_DNA"/>
</dbReference>
<evidence type="ECO:0000313" key="3">
    <source>
        <dbReference type="EMBL" id="GAK59678.1"/>
    </source>
</evidence>
<protein>
    <submittedName>
        <fullName evidence="3">Periplasmic binding protein</fullName>
    </submittedName>
</protein>
<dbReference type="AlphaFoldDB" id="A0A081C523"/>
<dbReference type="PANTHER" id="PTHR30535">
    <property type="entry name" value="VITAMIN B12-BINDING PROTEIN"/>
    <property type="match status" value="1"/>
</dbReference>
<evidence type="ECO:0000313" key="4">
    <source>
        <dbReference type="Proteomes" id="UP000030661"/>
    </source>
</evidence>
<dbReference type="InterPro" id="IPR002491">
    <property type="entry name" value="ABC_transptr_periplasmic_BD"/>
</dbReference>
<feature type="signal peptide" evidence="1">
    <location>
        <begin position="1"/>
        <end position="29"/>
    </location>
</feature>
<organism evidence="3">
    <name type="scientific">Vecturithrix granuli</name>
    <dbReference type="NCBI Taxonomy" id="1499967"/>
    <lineage>
        <taxon>Bacteria</taxon>
        <taxon>Candidatus Moduliflexota</taxon>
        <taxon>Candidatus Vecturitrichia</taxon>
        <taxon>Candidatus Vecturitrichales</taxon>
        <taxon>Candidatus Vecturitrichaceae</taxon>
        <taxon>Candidatus Vecturithrix</taxon>
    </lineage>
</organism>
<dbReference type="Gene3D" id="3.40.50.1980">
    <property type="entry name" value="Nitrogenase molybdenum iron protein domain"/>
    <property type="match status" value="2"/>
</dbReference>
<gene>
    <name evidence="3" type="ORF">U27_06663</name>
</gene>
<keyword evidence="1" id="KW-0732">Signal</keyword>
<dbReference type="PANTHER" id="PTHR30535:SF34">
    <property type="entry name" value="MOLYBDATE-BINDING PROTEIN MOLA"/>
    <property type="match status" value="1"/>
</dbReference>
<dbReference type="Pfam" id="PF01497">
    <property type="entry name" value="Peripla_BP_2"/>
    <property type="match status" value="1"/>
</dbReference>
<evidence type="ECO:0000256" key="1">
    <source>
        <dbReference type="SAM" id="SignalP"/>
    </source>
</evidence>
<dbReference type="CDD" id="cd01141">
    <property type="entry name" value="TroA_d"/>
    <property type="match status" value="1"/>
</dbReference>
<dbReference type="InterPro" id="IPR050902">
    <property type="entry name" value="ABC_Transporter_SBP"/>
</dbReference>
<sequence>MKPKIMDKQHCCRTIFYCLLLLWCATSTAFTEDKNAEQASIRYAQGFTIDYHDGYKLVTILSPWKDAKTTYQYLLVQRGAAVPAGYESLPRIEIPAQSVITMSTTHLAYLSQLDLLDTLVGYNSFAHVNAPEVLKRIAEGKIREVGGGSNVNIERIMELAPELIMTYSLGSPDDEYFKLREAHLNVVLNAEYLESTPLGRAEWIKFVAAFFNKEQQAQQIFEAIAADYAALVAKTKTLAFRPTVFLNTPYQGAWWMPGGKSYMAMLLQDAGASYLWTDIDSQGSLMLDMEAVYARAAEAEFWLHPGQWERLDDGRAQDERLTQFRAFQEGNVYNNNARVNAQGGNDYWESGLTRPDIILADLIKIFHPHLLPEHELAYYKKLE</sequence>
<proteinExistence type="predicted"/>
<feature type="domain" description="Fe/B12 periplasmic-binding" evidence="2">
    <location>
        <begin position="98"/>
        <end position="370"/>
    </location>
</feature>
<dbReference type="GO" id="GO:0071281">
    <property type="term" value="P:cellular response to iron ion"/>
    <property type="evidence" value="ECO:0007669"/>
    <property type="project" value="TreeGrafter"/>
</dbReference>
<dbReference type="STRING" id="1499967.U27_06663"/>
<feature type="chain" id="PRO_5001755525" evidence="1">
    <location>
        <begin position="30"/>
        <end position="383"/>
    </location>
</feature>
<dbReference type="Proteomes" id="UP000030661">
    <property type="component" value="Unassembled WGS sequence"/>
</dbReference>
<keyword evidence="4" id="KW-1185">Reference proteome</keyword>
<dbReference type="PROSITE" id="PS50983">
    <property type="entry name" value="FE_B12_PBP"/>
    <property type="match status" value="1"/>
</dbReference>
<reference evidence="3" key="1">
    <citation type="journal article" date="2015" name="PeerJ">
        <title>First genomic representation of candidate bacterial phylum KSB3 points to enhanced environmental sensing as a trigger of wastewater bulking.</title>
        <authorList>
            <person name="Sekiguchi Y."/>
            <person name="Ohashi A."/>
            <person name="Parks D.H."/>
            <person name="Yamauchi T."/>
            <person name="Tyson G.W."/>
            <person name="Hugenholtz P."/>
        </authorList>
    </citation>
    <scope>NUCLEOTIDE SEQUENCE [LARGE SCALE GENOMIC DNA]</scope>
</reference>
<dbReference type="HOGENOM" id="CLU_025776_1_0_0"/>